<dbReference type="InterPro" id="IPR006148">
    <property type="entry name" value="Glc/Gal-6P_isomerase"/>
</dbReference>
<gene>
    <name evidence="3" type="ORF">DWB62_015345</name>
    <name evidence="2" type="ORF">GNY23_15345</name>
</gene>
<evidence type="ECO:0000313" key="2">
    <source>
        <dbReference type="EMBL" id="MUP39194.1"/>
    </source>
</evidence>
<dbReference type="EMBL" id="QTZN02000042">
    <property type="protein sequence ID" value="MVB08399.1"/>
    <property type="molecule type" value="Genomic_DNA"/>
</dbReference>
<feature type="domain" description="Glucosamine/galactosamine-6-phosphate isomerase" evidence="1">
    <location>
        <begin position="17"/>
        <end position="235"/>
    </location>
</feature>
<dbReference type="OrthoDB" id="9791139at2"/>
<dbReference type="GO" id="GO:0005975">
    <property type="term" value="P:carbohydrate metabolic process"/>
    <property type="evidence" value="ECO:0007669"/>
    <property type="project" value="InterPro"/>
</dbReference>
<comment type="caution">
    <text evidence="2">The sequence shown here is derived from an EMBL/GenBank/DDBJ whole genome shotgun (WGS) entry which is preliminary data.</text>
</comment>
<protein>
    <submittedName>
        <fullName evidence="2">Glucosamine-6-phosphate deaminase</fullName>
    </submittedName>
</protein>
<dbReference type="PANTHER" id="PTHR11280:SF6">
    <property type="entry name" value="GLUCOSAMINE-6-PHOSPHATE ISOMERASE NAGB"/>
    <property type="match status" value="1"/>
</dbReference>
<dbReference type="Pfam" id="PF01182">
    <property type="entry name" value="Glucosamine_iso"/>
    <property type="match status" value="1"/>
</dbReference>
<reference evidence="3 4" key="1">
    <citation type="submission" date="2019-11" db="EMBL/GenBank/DDBJ databases">
        <title>Draft genome sequence of Labilibaculum sp. strain SYP isolated from Black Sea.</title>
        <authorList>
            <person name="Yadav S."/>
            <person name="Villanueva L."/>
        </authorList>
    </citation>
    <scope>NUCLEOTIDE SEQUENCE [LARGE SCALE GENOMIC DNA]</scope>
    <source>
        <strain evidence="3 4">44</strain>
    </source>
</reference>
<dbReference type="Proteomes" id="UP000285951">
    <property type="component" value="Unassembled WGS sequence"/>
</dbReference>
<dbReference type="GO" id="GO:0006043">
    <property type="term" value="P:glucosamine catabolic process"/>
    <property type="evidence" value="ECO:0007669"/>
    <property type="project" value="TreeGrafter"/>
</dbReference>
<dbReference type="SUPFAM" id="SSF100950">
    <property type="entry name" value="NagB/RpiA/CoA transferase-like"/>
    <property type="match status" value="1"/>
</dbReference>
<dbReference type="GO" id="GO:0006046">
    <property type="term" value="P:N-acetylglucosamine catabolic process"/>
    <property type="evidence" value="ECO:0007669"/>
    <property type="project" value="TreeGrafter"/>
</dbReference>
<dbReference type="GO" id="GO:0042802">
    <property type="term" value="F:identical protein binding"/>
    <property type="evidence" value="ECO:0007669"/>
    <property type="project" value="TreeGrafter"/>
</dbReference>
<sequence>MKIKYSQKMDVNVFPTREIMGRKAGADVEKQIIQLLKEKETIRMVFAAAPSQNELLNFLVGSQKINWNRITAFHMDEYIGLDEKEPHSFSSYLNEHLFEKVNFKNVNLINGKSSVAEEIARYSSLITEAPIDIVCLGIGENGHIAFNDPPVADFEDKEIVKLVELDEDCRIQQVNEGCFNTFDDVPREAFTVTIPVLMKADFLFCIVPGISKQKAVYNTLNGAISTKCPASILQKHPNCKFYFDENAYAYSPPKSTK</sequence>
<accession>A0A7M4D965</accession>
<name>A0A7M4D965_9BACT</name>
<dbReference type="AlphaFoldDB" id="A0A7M4D965"/>
<reference evidence="2 5" key="2">
    <citation type="submission" date="2019-12" db="EMBL/GenBank/DDBJ databases">
        <title>Draft genome sequence of Labilibaculum sp. strain 44 isolated from deep waters of Black Sea.</title>
        <authorList>
            <person name="Yadav S."/>
            <person name="Villanueva L."/>
        </authorList>
    </citation>
    <scope>NUCLEOTIDE SEQUENCE [LARGE SCALE GENOMIC DNA]</scope>
    <source>
        <strain evidence="2 5">44</strain>
    </source>
</reference>
<dbReference type="Proteomes" id="UP000462449">
    <property type="component" value="Unassembled WGS sequence"/>
</dbReference>
<dbReference type="GO" id="GO:0004342">
    <property type="term" value="F:glucosamine-6-phosphate deaminase activity"/>
    <property type="evidence" value="ECO:0007669"/>
    <property type="project" value="InterPro"/>
</dbReference>
<evidence type="ECO:0000313" key="5">
    <source>
        <dbReference type="Proteomes" id="UP000462449"/>
    </source>
</evidence>
<evidence type="ECO:0000313" key="3">
    <source>
        <dbReference type="EMBL" id="MVB08399.1"/>
    </source>
</evidence>
<evidence type="ECO:0000313" key="4">
    <source>
        <dbReference type="Proteomes" id="UP000285951"/>
    </source>
</evidence>
<keyword evidence="4" id="KW-1185">Reference proteome</keyword>
<dbReference type="PANTHER" id="PTHR11280">
    <property type="entry name" value="GLUCOSAMINE-6-PHOSPHATE ISOMERASE"/>
    <property type="match status" value="1"/>
</dbReference>
<dbReference type="GO" id="GO:0019262">
    <property type="term" value="P:N-acetylneuraminate catabolic process"/>
    <property type="evidence" value="ECO:0007669"/>
    <property type="project" value="TreeGrafter"/>
</dbReference>
<dbReference type="Gene3D" id="3.40.50.1360">
    <property type="match status" value="1"/>
</dbReference>
<dbReference type="InterPro" id="IPR004547">
    <property type="entry name" value="Glucosamine6P_isomerase"/>
</dbReference>
<dbReference type="GO" id="GO:0005737">
    <property type="term" value="C:cytoplasm"/>
    <property type="evidence" value="ECO:0007669"/>
    <property type="project" value="TreeGrafter"/>
</dbReference>
<proteinExistence type="predicted"/>
<evidence type="ECO:0000259" key="1">
    <source>
        <dbReference type="Pfam" id="PF01182"/>
    </source>
</evidence>
<dbReference type="RefSeq" id="WP_156196663.1">
    <property type="nucleotide sequence ID" value="NZ_QTZN02000042.1"/>
</dbReference>
<dbReference type="EMBL" id="WOTW01000042">
    <property type="protein sequence ID" value="MUP39194.1"/>
    <property type="molecule type" value="Genomic_DNA"/>
</dbReference>
<dbReference type="InterPro" id="IPR037171">
    <property type="entry name" value="NagB/RpiA_transferase-like"/>
</dbReference>
<dbReference type="CDD" id="cd01399">
    <property type="entry name" value="GlcN6P_deaminase"/>
    <property type="match status" value="1"/>
</dbReference>
<organism evidence="2 5">
    <name type="scientific">Labilibaculum euxinus</name>
    <dbReference type="NCBI Taxonomy" id="2686357"/>
    <lineage>
        <taxon>Bacteria</taxon>
        <taxon>Pseudomonadati</taxon>
        <taxon>Bacteroidota</taxon>
        <taxon>Bacteroidia</taxon>
        <taxon>Marinilabiliales</taxon>
        <taxon>Marinifilaceae</taxon>
        <taxon>Labilibaculum</taxon>
    </lineage>
</organism>